<dbReference type="EMBL" id="LO017727">
    <property type="protein sequence ID" value="CRH05658.1"/>
    <property type="molecule type" value="Genomic_DNA"/>
</dbReference>
<accession>A0A1S7LGJ8</accession>
<sequence length="1082" mass="116813">MLRALLRMTIALFAGLLLFLALLVGLRVPLLEWAAPRIAIEQGYALADFKISRFDHRQLQLKGFQLTNGHGEHLSFHQLVLDYSSWGDGPFLLSLIGLRSRAELLADGQLRSILPASSPSQSTEADEAAEAQPFILPPLSQLPSLAVEIRDATLELKTPQGDFQPRLQLQLSHTVAKGIQLTLRVEEQGITLQSETQLDSALQLSSQLQLILSNLQPPAAIALPWQKLVSDGSLKLNLSTPLQPLLNDPLSAPLTLRLEHDLKLAQAEQADQSPITLTGRLELVEGEITTKGELRSAQLEPWLRPLLTPWPEQIPQQATLSSTLAYGLTLPLQEALQGGDGIIQQLEGKLIHQLAMQDAKQGSVMLNGRLLLPGKTGKKAHMLGAIKLNQFAPRQPGLPESLSAHGRVGYHLATPLPTLAELTRGTPPLPQLTLKPHLDLKGLDATGSRAKVAGGVVLTPGQGELGVALAPDLRFTLQPKGAPKVEGRMLARAALPLPDDLSQLDPTKLQFDLESLTIQLPKRSQFQRLQLRDVALALQAAGSFNAYDGELTLTGRAQGALPGGGQIQGGAIQSTTALRGDLKQLQLTPKGCWSVDYDTVTLPGELSLNNSGQKPLCLQRAKGEPWRIDWSNPKALTAQLAALLKPHRMDITVGHGETAQQVQLRSPTIQLKSRYEAGLPINTEVDIHGGRFRLGDGKLLIKDLALKLGIAQGEKGVAIKGDVENLTLRPILEGGGVVPLHYKGELLFAEDAVRLEGRLQDRAATLPLDILLEHDLEQARGVVSFQAEPQLFLRGGRQPQQMLPLLKAHVTAVSGELGLSGHVAWGGDEEDSHLEVQVKDWEMETQVAQLDGLNLAFNFASLNPPRTDTPQKISLDSLNVGIPLHDIEAALSLGRDGVVTIDALQIPLAGGEVFSRGGTFDLQAEEHRLKLQAKEIDLALLAKLLRAQGVEASGRLHGQVPVRVEGGRVWIDNALLKTDGGGVIRHSSPAKQVLEAGGEQPGVLAQALENLHYKQLSLGLSGDLAGDLIIDARAEGFNPDLYDGFPLEINFSIQGALGDLYTQEMQGFDIPAMLKREGVLPP</sequence>
<reference evidence="1" key="1">
    <citation type="submission" date="2015-04" db="EMBL/GenBank/DDBJ databases">
        <authorList>
            <person name="Syromyatnikov M.Y."/>
            <person name="Popov V.N."/>
        </authorList>
    </citation>
    <scope>NUCLEOTIDE SEQUENCE</scope>
    <source>
        <strain evidence="1">MO-1</strain>
    </source>
</reference>
<name>A0A1S7LGJ8_MAGMO</name>
<dbReference type="AlphaFoldDB" id="A0A1S7LGJ8"/>
<dbReference type="InterPro" id="IPR021730">
    <property type="entry name" value="YdbH"/>
</dbReference>
<gene>
    <name evidence="1" type="ORF">MAGMO_1469</name>
</gene>
<proteinExistence type="predicted"/>
<organism evidence="1">
    <name type="scientific">Magnetococcus massalia (strain MO-1)</name>
    <dbReference type="NCBI Taxonomy" id="451514"/>
    <lineage>
        <taxon>Bacteria</taxon>
        <taxon>Pseudomonadati</taxon>
        <taxon>Pseudomonadota</taxon>
        <taxon>Magnetococcia</taxon>
        <taxon>Magnetococcales</taxon>
        <taxon>Magnetococcaceae</taxon>
        <taxon>Magnetococcus</taxon>
    </lineage>
</organism>
<evidence type="ECO:0000313" key="1">
    <source>
        <dbReference type="EMBL" id="CRH05658.1"/>
    </source>
</evidence>
<dbReference type="Pfam" id="PF11739">
    <property type="entry name" value="YdbH-like"/>
    <property type="match status" value="1"/>
</dbReference>
<protein>
    <submittedName>
        <fullName evidence="1">Uncharacterized protein</fullName>
    </submittedName>
</protein>